<protein>
    <recommendedName>
        <fullName evidence="4">SsuA/THI5-like domain-containing protein</fullName>
    </recommendedName>
</protein>
<evidence type="ECO:0000256" key="1">
    <source>
        <dbReference type="ARBA" id="ARBA00004418"/>
    </source>
</evidence>
<accession>A0A9D5JS45</accession>
<evidence type="ECO:0000313" key="6">
    <source>
        <dbReference type="Proteomes" id="UP000649604"/>
    </source>
</evidence>
<evidence type="ECO:0000256" key="2">
    <source>
        <dbReference type="ARBA" id="ARBA00010742"/>
    </source>
</evidence>
<name>A0A9D5JS45_9BACT</name>
<dbReference type="PANTHER" id="PTHR30024">
    <property type="entry name" value="ALIPHATIC SULFONATES-BINDING PROTEIN-RELATED"/>
    <property type="match status" value="1"/>
</dbReference>
<sequence length="346" mass="38269">MNMSEKPRYMVLLCWILLWSLIGWGSLPLAAAAQPEPAKLKVLLLPHLSFAPFFIAQEEGYFAEQGLDIEFVRMAKIDQAVPSLARGELDVITGDLRASIFNAIARGSQIRIVADKGHIGSETECAYVGVLARRALVESGALDDPSMLRGRKMFMNPLSSSAYYMEKMLATGGLTLDDVIVQTGLRGPVYAEALQTGALDLSASAQPWLTRILQMGHAVLYMPANEVIPGFQHAAIYYGPNLLQDNPDLGQRFMIAYLQAVRQYNQGKTPRNIDIIATATTIEPQLVEDACWAAIHSDGHINAQSVLEFQQWILDKAALDQIVTEDLFWDGRFIEHANQELAPLQK</sequence>
<comment type="similarity">
    <text evidence="2">Belongs to the bacterial solute-binding protein SsuA/TauA family.</text>
</comment>
<evidence type="ECO:0000313" key="5">
    <source>
        <dbReference type="EMBL" id="MBD3323253.1"/>
    </source>
</evidence>
<dbReference type="GO" id="GO:0042597">
    <property type="term" value="C:periplasmic space"/>
    <property type="evidence" value="ECO:0007669"/>
    <property type="project" value="UniProtKB-SubCell"/>
</dbReference>
<dbReference type="InterPro" id="IPR015168">
    <property type="entry name" value="SsuA/THI5"/>
</dbReference>
<dbReference type="AlphaFoldDB" id="A0A9D5JS45"/>
<dbReference type="Gene3D" id="3.40.190.10">
    <property type="entry name" value="Periplasmic binding protein-like II"/>
    <property type="match status" value="2"/>
</dbReference>
<evidence type="ECO:0000256" key="3">
    <source>
        <dbReference type="ARBA" id="ARBA00022729"/>
    </source>
</evidence>
<organism evidence="5 6">
    <name type="scientific">candidate division KSB3 bacterium</name>
    <dbReference type="NCBI Taxonomy" id="2044937"/>
    <lineage>
        <taxon>Bacteria</taxon>
        <taxon>candidate division KSB3</taxon>
    </lineage>
</organism>
<comment type="subcellular location">
    <subcellularLocation>
        <location evidence="1">Periplasm</location>
    </subcellularLocation>
</comment>
<gene>
    <name evidence="5" type="ORF">GF339_01640</name>
</gene>
<dbReference type="Proteomes" id="UP000649604">
    <property type="component" value="Unassembled WGS sequence"/>
</dbReference>
<proteinExistence type="inferred from homology"/>
<dbReference type="Pfam" id="PF09084">
    <property type="entry name" value="NMT1"/>
    <property type="match status" value="1"/>
</dbReference>
<comment type="caution">
    <text evidence="5">The sequence shown here is derived from an EMBL/GenBank/DDBJ whole genome shotgun (WGS) entry which is preliminary data.</text>
</comment>
<evidence type="ECO:0000259" key="4">
    <source>
        <dbReference type="Pfam" id="PF09084"/>
    </source>
</evidence>
<dbReference type="EMBL" id="WJJP01000045">
    <property type="protein sequence ID" value="MBD3323253.1"/>
    <property type="molecule type" value="Genomic_DNA"/>
</dbReference>
<reference evidence="5" key="1">
    <citation type="submission" date="2019-11" db="EMBL/GenBank/DDBJ databases">
        <title>Microbial mats filling the niche in hypersaline microbial mats.</title>
        <authorList>
            <person name="Wong H.L."/>
            <person name="Macleod F.I."/>
            <person name="White R.A. III"/>
            <person name="Burns B.P."/>
        </authorList>
    </citation>
    <scope>NUCLEOTIDE SEQUENCE</scope>
    <source>
        <strain evidence="5">Rbin_158</strain>
    </source>
</reference>
<feature type="domain" description="SsuA/THI5-like" evidence="4">
    <location>
        <begin position="49"/>
        <end position="261"/>
    </location>
</feature>
<keyword evidence="3" id="KW-0732">Signal</keyword>
<dbReference type="SUPFAM" id="SSF53850">
    <property type="entry name" value="Periplasmic binding protein-like II"/>
    <property type="match status" value="1"/>
</dbReference>
<dbReference type="PANTHER" id="PTHR30024:SF47">
    <property type="entry name" value="TAURINE-BINDING PERIPLASMIC PROTEIN"/>
    <property type="match status" value="1"/>
</dbReference>